<protein>
    <recommendedName>
        <fullName evidence="1">DUF397 domain-containing protein</fullName>
    </recommendedName>
</protein>
<dbReference type="InterPro" id="IPR007278">
    <property type="entry name" value="DUF397"/>
</dbReference>
<dbReference type="Proteomes" id="UP000001918">
    <property type="component" value="Chromosome"/>
</dbReference>
<evidence type="ECO:0000259" key="1">
    <source>
        <dbReference type="Pfam" id="PF04149"/>
    </source>
</evidence>
<dbReference type="EMBL" id="CP001738">
    <property type="protein sequence ID" value="ACY99616.1"/>
    <property type="molecule type" value="Genomic_DNA"/>
</dbReference>
<evidence type="ECO:0000313" key="2">
    <source>
        <dbReference type="EMBL" id="ACY99616.1"/>
    </source>
</evidence>
<reference evidence="2 3" key="1">
    <citation type="journal article" date="2011" name="Stand. Genomic Sci.">
        <title>Complete genome sequence of Thermomonospora curvata type strain (B9).</title>
        <authorList>
            <person name="Chertkov O."/>
            <person name="Sikorski J."/>
            <person name="Nolan M."/>
            <person name="Lapidus A."/>
            <person name="Lucas S."/>
            <person name="Del Rio T.G."/>
            <person name="Tice H."/>
            <person name="Cheng J.F."/>
            <person name="Goodwin L."/>
            <person name="Pitluck S."/>
            <person name="Liolios K."/>
            <person name="Ivanova N."/>
            <person name="Mavromatis K."/>
            <person name="Mikhailova N."/>
            <person name="Ovchinnikova G."/>
            <person name="Pati A."/>
            <person name="Chen A."/>
            <person name="Palaniappan K."/>
            <person name="Djao O.D."/>
            <person name="Land M."/>
            <person name="Hauser L."/>
            <person name="Chang Y.J."/>
            <person name="Jeffries C.D."/>
            <person name="Brettin T."/>
            <person name="Han C."/>
            <person name="Detter J.C."/>
            <person name="Rohde M."/>
            <person name="Goker M."/>
            <person name="Woyke T."/>
            <person name="Bristow J."/>
            <person name="Eisen J.A."/>
            <person name="Markowitz V."/>
            <person name="Hugenholtz P."/>
            <person name="Klenk H.P."/>
            <person name="Kyrpides N.C."/>
        </authorList>
    </citation>
    <scope>NUCLEOTIDE SEQUENCE [LARGE SCALE GENOMIC DNA]</scope>
    <source>
        <strain evidence="3">ATCC 19995 / DSM 43183 / JCM 3096 / KCTC 9072 / NBRC 15933 / NCIMB 10081 / Henssen B9</strain>
    </source>
</reference>
<dbReference type="HOGENOM" id="CLU_131550_3_0_11"/>
<dbReference type="Pfam" id="PF04149">
    <property type="entry name" value="DUF397"/>
    <property type="match status" value="1"/>
</dbReference>
<organism evidence="2 3">
    <name type="scientific">Thermomonospora curvata (strain ATCC 19995 / DSM 43183 / JCM 3096 / KCTC 9072 / NBRC 15933 / NCIMB 10081 / Henssen B9)</name>
    <dbReference type="NCBI Taxonomy" id="471852"/>
    <lineage>
        <taxon>Bacteria</taxon>
        <taxon>Bacillati</taxon>
        <taxon>Actinomycetota</taxon>
        <taxon>Actinomycetes</taxon>
        <taxon>Streptosporangiales</taxon>
        <taxon>Thermomonosporaceae</taxon>
        <taxon>Thermomonospora</taxon>
    </lineage>
</organism>
<accession>D1AF72</accession>
<proteinExistence type="predicted"/>
<feature type="domain" description="DUF397" evidence="1">
    <location>
        <begin position="3"/>
        <end position="55"/>
    </location>
</feature>
<dbReference type="RefSeq" id="WP_012854400.1">
    <property type="nucleotide sequence ID" value="NC_013510.1"/>
</dbReference>
<dbReference type="OrthoDB" id="3483594at2"/>
<dbReference type="KEGG" id="tcu:Tcur_4088"/>
<gene>
    <name evidence="2" type="ordered locus">Tcur_4088</name>
</gene>
<name>D1AF72_THECD</name>
<sequence length="57" mass="6045">MTAWRKSSHSGTNQSTCLEVAVLPSGIGLRNSKNPAAGHLTASPHCFAALLQRIRNS</sequence>
<dbReference type="STRING" id="471852.Tcur_4088"/>
<keyword evidence="3" id="KW-1185">Reference proteome</keyword>
<dbReference type="AlphaFoldDB" id="D1AF72"/>
<evidence type="ECO:0000313" key="3">
    <source>
        <dbReference type="Proteomes" id="UP000001918"/>
    </source>
</evidence>